<dbReference type="GO" id="GO:0006515">
    <property type="term" value="P:protein quality control for misfolded or incompletely synthesized proteins"/>
    <property type="evidence" value="ECO:0007669"/>
    <property type="project" value="TreeGrafter"/>
</dbReference>
<reference evidence="1 2" key="1">
    <citation type="journal article" date="2018" name="Mol. Plant">
        <title>The genome of Artemisia annua provides insight into the evolution of Asteraceae family and artemisinin biosynthesis.</title>
        <authorList>
            <person name="Shen Q."/>
            <person name="Zhang L."/>
            <person name="Liao Z."/>
            <person name="Wang S."/>
            <person name="Yan T."/>
            <person name="Shi P."/>
            <person name="Liu M."/>
            <person name="Fu X."/>
            <person name="Pan Q."/>
            <person name="Wang Y."/>
            <person name="Lv Z."/>
            <person name="Lu X."/>
            <person name="Zhang F."/>
            <person name="Jiang W."/>
            <person name="Ma Y."/>
            <person name="Chen M."/>
            <person name="Hao X."/>
            <person name="Li L."/>
            <person name="Tang Y."/>
            <person name="Lv G."/>
            <person name="Zhou Y."/>
            <person name="Sun X."/>
            <person name="Brodelius P.E."/>
            <person name="Rose J.K.C."/>
            <person name="Tang K."/>
        </authorList>
    </citation>
    <scope>NUCLEOTIDE SEQUENCE [LARGE SCALE GENOMIC DNA]</scope>
    <source>
        <strain evidence="2">cv. Huhao1</strain>
        <tissue evidence="1">Leaf</tissue>
    </source>
</reference>
<dbReference type="GO" id="GO:0007005">
    <property type="term" value="P:mitochondrion organization"/>
    <property type="evidence" value="ECO:0007669"/>
    <property type="project" value="TreeGrafter"/>
</dbReference>
<evidence type="ECO:0000313" key="1">
    <source>
        <dbReference type="EMBL" id="PWA70774.1"/>
    </source>
</evidence>
<dbReference type="GO" id="GO:0004252">
    <property type="term" value="F:serine-type endopeptidase activity"/>
    <property type="evidence" value="ECO:0007669"/>
    <property type="project" value="InterPro"/>
</dbReference>
<organism evidence="1 2">
    <name type="scientific">Artemisia annua</name>
    <name type="common">Sweet wormwood</name>
    <dbReference type="NCBI Taxonomy" id="35608"/>
    <lineage>
        <taxon>Eukaryota</taxon>
        <taxon>Viridiplantae</taxon>
        <taxon>Streptophyta</taxon>
        <taxon>Embryophyta</taxon>
        <taxon>Tracheophyta</taxon>
        <taxon>Spermatophyta</taxon>
        <taxon>Magnoliopsida</taxon>
        <taxon>eudicotyledons</taxon>
        <taxon>Gunneridae</taxon>
        <taxon>Pentapetalae</taxon>
        <taxon>asterids</taxon>
        <taxon>campanulids</taxon>
        <taxon>Asterales</taxon>
        <taxon>Asteraceae</taxon>
        <taxon>Asteroideae</taxon>
        <taxon>Anthemideae</taxon>
        <taxon>Artemisiinae</taxon>
        <taxon>Artemisia</taxon>
    </lineage>
</organism>
<dbReference type="GO" id="GO:0051131">
    <property type="term" value="P:chaperone-mediated protein complex assembly"/>
    <property type="evidence" value="ECO:0007669"/>
    <property type="project" value="TreeGrafter"/>
</dbReference>
<keyword evidence="1" id="KW-0378">Hydrolase</keyword>
<dbReference type="GO" id="GO:0005524">
    <property type="term" value="F:ATP binding"/>
    <property type="evidence" value="ECO:0007669"/>
    <property type="project" value="InterPro"/>
</dbReference>
<gene>
    <name evidence="1" type="ORF">CTI12_AA283560</name>
</gene>
<proteinExistence type="predicted"/>
<dbReference type="PANTHER" id="PTHR43718">
    <property type="entry name" value="LON PROTEASE"/>
    <property type="match status" value="1"/>
</dbReference>
<dbReference type="InterPro" id="IPR027417">
    <property type="entry name" value="P-loop_NTPase"/>
</dbReference>
<dbReference type="InterPro" id="IPR027065">
    <property type="entry name" value="Lon_Prtase"/>
</dbReference>
<dbReference type="GO" id="GO:0005759">
    <property type="term" value="C:mitochondrial matrix"/>
    <property type="evidence" value="ECO:0007669"/>
    <property type="project" value="TreeGrafter"/>
</dbReference>
<dbReference type="SUPFAM" id="SSF52540">
    <property type="entry name" value="P-loop containing nucleoside triphosphate hydrolases"/>
    <property type="match status" value="1"/>
</dbReference>
<dbReference type="EMBL" id="PKPP01003184">
    <property type="protein sequence ID" value="PWA70774.1"/>
    <property type="molecule type" value="Genomic_DNA"/>
</dbReference>
<accession>A0A2U1NB83</accession>
<dbReference type="Proteomes" id="UP000245207">
    <property type="component" value="Unassembled WGS sequence"/>
</dbReference>
<sequence>MGQIDNYFYGLFGLHIENPYKQSQTQIALIIVYLMQITALLGASLTNCSDENFDVLRAQQILDEDHYGLSDVKERIPESIAVGKLRGTSHGTIIFLSCPHGVGKTSIGCSIARALNRKSYTFFVGGLSNVAEINGVECLGGRPIRKTRDIYQNAYMSIVRPHNATLECFDSLSPYIGALS</sequence>
<keyword evidence="2" id="KW-1185">Reference proteome</keyword>
<dbReference type="PANTHER" id="PTHR43718:SF2">
    <property type="entry name" value="LON PROTEASE HOMOLOG, MITOCHONDRIAL"/>
    <property type="match status" value="1"/>
</dbReference>
<keyword evidence="1" id="KW-0645">Protease</keyword>
<protein>
    <submittedName>
        <fullName evidence="1">Lon protease 1, mitochondrial</fullName>
    </submittedName>
</protein>
<dbReference type="AlphaFoldDB" id="A0A2U1NB83"/>
<comment type="caution">
    <text evidence="1">The sequence shown here is derived from an EMBL/GenBank/DDBJ whole genome shotgun (WGS) entry which is preliminary data.</text>
</comment>
<dbReference type="STRING" id="35608.A0A2U1NB83"/>
<dbReference type="OrthoDB" id="1095414at2759"/>
<evidence type="ECO:0000313" key="2">
    <source>
        <dbReference type="Proteomes" id="UP000245207"/>
    </source>
</evidence>
<dbReference type="Gene3D" id="3.40.50.300">
    <property type="entry name" value="P-loop containing nucleotide triphosphate hydrolases"/>
    <property type="match status" value="1"/>
</dbReference>
<dbReference type="GO" id="GO:0003697">
    <property type="term" value="F:single-stranded DNA binding"/>
    <property type="evidence" value="ECO:0007669"/>
    <property type="project" value="TreeGrafter"/>
</dbReference>
<dbReference type="GO" id="GO:0004176">
    <property type="term" value="F:ATP-dependent peptidase activity"/>
    <property type="evidence" value="ECO:0007669"/>
    <property type="project" value="InterPro"/>
</dbReference>
<name>A0A2U1NB83_ARTAN</name>